<dbReference type="AlphaFoldDB" id="A0A6I8N0W4"/>
<gene>
    <name evidence="4" type="primary">CEP57L1</name>
</gene>
<dbReference type="OMA" id="HESYERD"/>
<organism evidence="4 5">
    <name type="scientific">Ornithorhynchus anatinus</name>
    <name type="common">Duckbill platypus</name>
    <dbReference type="NCBI Taxonomy" id="9258"/>
    <lineage>
        <taxon>Eukaryota</taxon>
        <taxon>Metazoa</taxon>
        <taxon>Chordata</taxon>
        <taxon>Craniata</taxon>
        <taxon>Vertebrata</taxon>
        <taxon>Euteleostomi</taxon>
        <taxon>Mammalia</taxon>
        <taxon>Monotremata</taxon>
        <taxon>Ornithorhynchidae</taxon>
        <taxon>Ornithorhynchus</taxon>
    </lineage>
</organism>
<accession>A0A6I8N0W4</accession>
<dbReference type="FunCoup" id="A0A6I8N0W4">
    <property type="interactions" value="141"/>
</dbReference>
<dbReference type="PANTHER" id="PTHR19336:SF10">
    <property type="entry name" value="CENTROSOMAL PROTEIN CEP57L1"/>
    <property type="match status" value="1"/>
</dbReference>
<proteinExistence type="predicted"/>
<dbReference type="GO" id="GO:0043015">
    <property type="term" value="F:gamma-tubulin binding"/>
    <property type="evidence" value="ECO:0007669"/>
    <property type="project" value="InterPro"/>
</dbReference>
<feature type="compositionally biased region" description="Polar residues" evidence="2">
    <location>
        <begin position="27"/>
        <end position="45"/>
    </location>
</feature>
<reference evidence="4" key="1">
    <citation type="submission" date="2025-08" db="UniProtKB">
        <authorList>
            <consortium name="Ensembl"/>
        </authorList>
    </citation>
    <scope>IDENTIFICATION</scope>
    <source>
        <strain evidence="4">Glennie</strain>
    </source>
</reference>
<dbReference type="PANTHER" id="PTHR19336">
    <property type="entry name" value="UNCHARACTERIZED DUF1167"/>
    <property type="match status" value="1"/>
</dbReference>
<evidence type="ECO:0000313" key="5">
    <source>
        <dbReference type="Proteomes" id="UP000002279"/>
    </source>
</evidence>
<evidence type="ECO:0000256" key="1">
    <source>
        <dbReference type="SAM" id="Coils"/>
    </source>
</evidence>
<sequence>MDLALQHSLIGSFLQPPDKIMLPPITRNGQSTQLPKKLQSPSTEITPAPNREALLLALKTLQEKIHHLELERSQAEDSLNTLSKEAVQYKKAWQSETLEKDLAHQEVIRQKNDMTVQLGAALAHSSLLEKRLEDMRKIVFSAELERNLVLKQQTKLQMEKDQNQMKLCTKLEKLDILEKECFRVAANQRTVEGKIKQLEEKLCEEQHQRKLIQEKAAQLQTGLEIGRILLSTIPPSRGLMKTNRTKQSLKVIKKK</sequence>
<dbReference type="GeneTree" id="ENSGT00530000063695"/>
<feature type="region of interest" description="Disordered" evidence="2">
    <location>
        <begin position="25"/>
        <end position="45"/>
    </location>
</feature>
<feature type="coiled-coil region" evidence="1">
    <location>
        <begin position="51"/>
        <end position="92"/>
    </location>
</feature>
<evidence type="ECO:0000313" key="4">
    <source>
        <dbReference type="Ensembl" id="ENSOANP00000034592.1"/>
    </source>
</evidence>
<dbReference type="GO" id="GO:0042802">
    <property type="term" value="F:identical protein binding"/>
    <property type="evidence" value="ECO:0007669"/>
    <property type="project" value="InterPro"/>
</dbReference>
<dbReference type="Ensembl" id="ENSOANT00000047614.1">
    <property type="protein sequence ID" value="ENSOANP00000034592.1"/>
    <property type="gene ID" value="ENSOANG00000038242.1"/>
</dbReference>
<dbReference type="Bgee" id="ENSOANG00000038242">
    <property type="expression patterns" value="Expressed in endometrium and 6 other cell types or tissues"/>
</dbReference>
<keyword evidence="1" id="KW-0175">Coiled coil</keyword>
<name>A0A6I8N0W4_ORNAN</name>
<dbReference type="InterPro" id="IPR051756">
    <property type="entry name" value="Centrosomal_MT-associated"/>
</dbReference>
<feature type="domain" description="Cep57 centrosome localisation" evidence="3">
    <location>
        <begin position="53"/>
        <end position="230"/>
    </location>
</feature>
<dbReference type="InParanoid" id="A0A6I8N0W4"/>
<dbReference type="Proteomes" id="UP000002279">
    <property type="component" value="Unplaced"/>
</dbReference>
<evidence type="ECO:0000256" key="2">
    <source>
        <dbReference type="SAM" id="MobiDB-lite"/>
    </source>
</evidence>
<keyword evidence="5" id="KW-1185">Reference proteome</keyword>
<protein>
    <recommendedName>
        <fullName evidence="3">Cep57 centrosome localisation domain-containing protein</fullName>
    </recommendedName>
</protein>
<dbReference type="Pfam" id="PF14073">
    <property type="entry name" value="Cep57_CLD"/>
    <property type="match status" value="1"/>
</dbReference>
<evidence type="ECO:0000259" key="3">
    <source>
        <dbReference type="Pfam" id="PF14073"/>
    </source>
</evidence>
<dbReference type="InterPro" id="IPR025913">
    <property type="entry name" value="Cep57_CLD"/>
</dbReference>
<reference evidence="4" key="2">
    <citation type="submission" date="2025-09" db="UniProtKB">
        <authorList>
            <consortium name="Ensembl"/>
        </authorList>
    </citation>
    <scope>IDENTIFICATION</scope>
    <source>
        <strain evidence="4">Glennie</strain>
    </source>
</reference>